<dbReference type="EMBL" id="BFEA01000997">
    <property type="protein sequence ID" value="GBG92078.1"/>
    <property type="molecule type" value="Genomic_DNA"/>
</dbReference>
<dbReference type="Proteomes" id="UP000265515">
    <property type="component" value="Unassembled WGS sequence"/>
</dbReference>
<comment type="caution">
    <text evidence="1">The sequence shown here is derived from an EMBL/GenBank/DDBJ whole genome shotgun (WGS) entry which is preliminary data.</text>
</comment>
<gene>
    <name evidence="1" type="ORF">CBR_g54333</name>
</gene>
<evidence type="ECO:0000313" key="1">
    <source>
        <dbReference type="EMBL" id="GBG92078.1"/>
    </source>
</evidence>
<evidence type="ECO:0000313" key="2">
    <source>
        <dbReference type="Proteomes" id="UP000265515"/>
    </source>
</evidence>
<sequence>MQMSAHTQPDLCARFQRNRWQILEAGRCLQGRLGNRVAPKGAQRGLVRRRVWTDDDLRRSEALSLPYRYSMVRCEDVAQSIDVSATAEGCAFECC</sequence>
<dbReference type="AlphaFoldDB" id="A0A388MBY3"/>
<proteinExistence type="predicted"/>
<name>A0A388MBY3_CHABU</name>
<reference evidence="1 2" key="1">
    <citation type="journal article" date="2018" name="Cell">
        <title>The Chara Genome: Secondary Complexity and Implications for Plant Terrestrialization.</title>
        <authorList>
            <person name="Nishiyama T."/>
            <person name="Sakayama H."/>
            <person name="Vries J.D."/>
            <person name="Buschmann H."/>
            <person name="Saint-Marcoux D."/>
            <person name="Ullrich K.K."/>
            <person name="Haas F.B."/>
            <person name="Vanderstraeten L."/>
            <person name="Becker D."/>
            <person name="Lang D."/>
            <person name="Vosolsobe S."/>
            <person name="Rombauts S."/>
            <person name="Wilhelmsson P.K.I."/>
            <person name="Janitza P."/>
            <person name="Kern R."/>
            <person name="Heyl A."/>
            <person name="Rumpler F."/>
            <person name="Villalobos L.I.A.C."/>
            <person name="Clay J.M."/>
            <person name="Skokan R."/>
            <person name="Toyoda A."/>
            <person name="Suzuki Y."/>
            <person name="Kagoshima H."/>
            <person name="Schijlen E."/>
            <person name="Tajeshwar N."/>
            <person name="Catarino B."/>
            <person name="Hetherington A.J."/>
            <person name="Saltykova A."/>
            <person name="Bonnot C."/>
            <person name="Breuninger H."/>
            <person name="Symeonidi A."/>
            <person name="Radhakrishnan G.V."/>
            <person name="Van Nieuwerburgh F."/>
            <person name="Deforce D."/>
            <person name="Chang C."/>
            <person name="Karol K.G."/>
            <person name="Hedrich R."/>
            <person name="Ulvskov P."/>
            <person name="Glockner G."/>
            <person name="Delwiche C.F."/>
            <person name="Petrasek J."/>
            <person name="Van de Peer Y."/>
            <person name="Friml J."/>
            <person name="Beilby M."/>
            <person name="Dolan L."/>
            <person name="Kohara Y."/>
            <person name="Sugano S."/>
            <person name="Fujiyama A."/>
            <person name="Delaux P.-M."/>
            <person name="Quint M."/>
            <person name="TheiBen G."/>
            <person name="Hagemann M."/>
            <person name="Harholt J."/>
            <person name="Dunand C."/>
            <person name="Zachgo S."/>
            <person name="Langdale J."/>
            <person name="Maumus F."/>
            <person name="Straeten D.V.D."/>
            <person name="Gould S.B."/>
            <person name="Rensing S.A."/>
        </authorList>
    </citation>
    <scope>NUCLEOTIDE SEQUENCE [LARGE SCALE GENOMIC DNA]</scope>
    <source>
        <strain evidence="1 2">S276</strain>
    </source>
</reference>
<organism evidence="1 2">
    <name type="scientific">Chara braunii</name>
    <name type="common">Braun's stonewort</name>
    <dbReference type="NCBI Taxonomy" id="69332"/>
    <lineage>
        <taxon>Eukaryota</taxon>
        <taxon>Viridiplantae</taxon>
        <taxon>Streptophyta</taxon>
        <taxon>Charophyceae</taxon>
        <taxon>Charales</taxon>
        <taxon>Characeae</taxon>
        <taxon>Chara</taxon>
    </lineage>
</organism>
<dbReference type="Gramene" id="GBG92078">
    <property type="protein sequence ID" value="GBG92078"/>
    <property type="gene ID" value="CBR_g54333"/>
</dbReference>
<keyword evidence="2" id="KW-1185">Reference proteome</keyword>
<protein>
    <submittedName>
        <fullName evidence="1">Uncharacterized protein</fullName>
    </submittedName>
</protein>
<accession>A0A388MBY3</accession>